<feature type="compositionally biased region" description="Pro residues" evidence="1">
    <location>
        <begin position="317"/>
        <end position="328"/>
    </location>
</feature>
<keyword evidence="2" id="KW-0812">Transmembrane</keyword>
<feature type="transmembrane region" description="Helical" evidence="2">
    <location>
        <begin position="37"/>
        <end position="54"/>
    </location>
</feature>
<feature type="compositionally biased region" description="Low complexity" evidence="1">
    <location>
        <begin position="197"/>
        <end position="225"/>
    </location>
</feature>
<feature type="transmembrane region" description="Helical" evidence="2">
    <location>
        <begin position="66"/>
        <end position="88"/>
    </location>
</feature>
<evidence type="ECO:0000256" key="1">
    <source>
        <dbReference type="SAM" id="MobiDB-lite"/>
    </source>
</evidence>
<accession>A0A7J6FVT6</accession>
<comment type="caution">
    <text evidence="3">The sequence shown here is derived from an EMBL/GenBank/DDBJ whole genome shotgun (WGS) entry which is preliminary data.</text>
</comment>
<feature type="region of interest" description="Disordered" evidence="1">
    <location>
        <begin position="266"/>
        <end position="445"/>
    </location>
</feature>
<dbReference type="EMBL" id="JAATIP010000094">
    <property type="protein sequence ID" value="KAF4374747.1"/>
    <property type="molecule type" value="Genomic_DNA"/>
</dbReference>
<keyword evidence="2" id="KW-1133">Transmembrane helix</keyword>
<evidence type="ECO:0000313" key="4">
    <source>
        <dbReference type="Proteomes" id="UP000525078"/>
    </source>
</evidence>
<feature type="region of interest" description="Disordered" evidence="1">
    <location>
        <begin position="1"/>
        <end position="29"/>
    </location>
</feature>
<dbReference type="AlphaFoldDB" id="A0A7J6FVT6"/>
<feature type="compositionally biased region" description="Basic and acidic residues" evidence="1">
    <location>
        <begin position="302"/>
        <end position="313"/>
    </location>
</feature>
<dbReference type="PANTHER" id="PTHR34059:SF1">
    <property type="entry name" value="EXPRESSED PROTEIN"/>
    <property type="match status" value="1"/>
</dbReference>
<keyword evidence="2" id="KW-0472">Membrane</keyword>
<gene>
    <name evidence="3" type="ORF">F8388_020268</name>
</gene>
<feature type="compositionally biased region" description="Acidic residues" evidence="1">
    <location>
        <begin position="377"/>
        <end position="386"/>
    </location>
</feature>
<sequence length="476" mass="53643">MCSSMAGEAEDTYAKPQKVVSDPKQQNQSNNKFQSNFLYKAAIVTIFMIVLPLFPSQAPDFINQNLLTRSWELIHLLFVGIAISYGLFSRKNDDVEKENGNNAKLDNAQSYVSRFLQVSSVFDDESENPSVSDDNKVQTWSSQYYRNEPPMVVVAKESSVTNENGGNSNGSSRTGERPLLLPVRSLRSRIPESDIENGAVSSSGGDVSRSNSMTGSRRFSSNSNREFGGLDYDKVEEKFKESVVLPSPIPWRSRSGRLEMKEEIDEFSRVESRNSEPQPARLTRPNSFPSSPNTPSESQAKISEDRVRKKTIYDRSYPPPPPPPPPSFPYKSSSFKPNTTYSNDMTRSRFDSNISESLGCNNNQNNPSVNKLRDEDEKREEEEEENLVEKMMMEFDQEETESEDDEIGSRLGQNDVVENPKESPETTSYNSSVGDGGPDVDKKADEFIAKFREQIRLQRIASIKRSSAQMSKKLSR</sequence>
<feature type="compositionally biased region" description="Low complexity" evidence="1">
    <location>
        <begin position="159"/>
        <end position="185"/>
    </location>
</feature>
<dbReference type="InterPro" id="IPR008480">
    <property type="entry name" value="DUF761_pln"/>
</dbReference>
<evidence type="ECO:0000313" key="3">
    <source>
        <dbReference type="EMBL" id="KAF4374747.1"/>
    </source>
</evidence>
<dbReference type="Pfam" id="PF05553">
    <property type="entry name" value="DUF761"/>
    <property type="match status" value="1"/>
</dbReference>
<proteinExistence type="predicted"/>
<feature type="compositionally biased region" description="Low complexity" evidence="1">
    <location>
        <begin position="285"/>
        <end position="298"/>
    </location>
</feature>
<dbReference type="Proteomes" id="UP000525078">
    <property type="component" value="Unassembled WGS sequence"/>
</dbReference>
<feature type="compositionally biased region" description="Polar residues" evidence="1">
    <location>
        <begin position="338"/>
        <end position="369"/>
    </location>
</feature>
<feature type="region of interest" description="Disordered" evidence="1">
    <location>
        <begin position="159"/>
        <end position="228"/>
    </location>
</feature>
<feature type="compositionally biased region" description="Acidic residues" evidence="1">
    <location>
        <begin position="395"/>
        <end position="406"/>
    </location>
</feature>
<organism evidence="3 4">
    <name type="scientific">Cannabis sativa</name>
    <name type="common">Hemp</name>
    <name type="synonym">Marijuana</name>
    <dbReference type="NCBI Taxonomy" id="3483"/>
    <lineage>
        <taxon>Eukaryota</taxon>
        <taxon>Viridiplantae</taxon>
        <taxon>Streptophyta</taxon>
        <taxon>Embryophyta</taxon>
        <taxon>Tracheophyta</taxon>
        <taxon>Spermatophyta</taxon>
        <taxon>Magnoliopsida</taxon>
        <taxon>eudicotyledons</taxon>
        <taxon>Gunneridae</taxon>
        <taxon>Pentapetalae</taxon>
        <taxon>rosids</taxon>
        <taxon>fabids</taxon>
        <taxon>Rosales</taxon>
        <taxon>Cannabaceae</taxon>
        <taxon>Cannabis</taxon>
    </lineage>
</organism>
<reference evidence="3 4" key="1">
    <citation type="journal article" date="2020" name="bioRxiv">
        <title>Sequence and annotation of 42 cannabis genomes reveals extensive copy number variation in cannabinoid synthesis and pathogen resistance genes.</title>
        <authorList>
            <person name="Mckernan K.J."/>
            <person name="Helbert Y."/>
            <person name="Kane L.T."/>
            <person name="Ebling H."/>
            <person name="Zhang L."/>
            <person name="Liu B."/>
            <person name="Eaton Z."/>
            <person name="Mclaughlin S."/>
            <person name="Kingan S."/>
            <person name="Baybayan P."/>
            <person name="Concepcion G."/>
            <person name="Jordan M."/>
            <person name="Riva A."/>
            <person name="Barbazuk W."/>
            <person name="Harkins T."/>
        </authorList>
    </citation>
    <scope>NUCLEOTIDE SEQUENCE [LARGE SCALE GENOMIC DNA]</scope>
    <source>
        <strain evidence="4">cv. Jamaican Lion 4</strain>
        <tissue evidence="3">Leaf</tissue>
    </source>
</reference>
<name>A0A7J6FVT6_CANSA</name>
<evidence type="ECO:0000256" key="2">
    <source>
        <dbReference type="SAM" id="Phobius"/>
    </source>
</evidence>
<dbReference type="PANTHER" id="PTHR34059">
    <property type="entry name" value="EXPRESSED PROTEIN"/>
    <property type="match status" value="1"/>
</dbReference>
<protein>
    <submittedName>
        <fullName evidence="3">Uncharacterized protein</fullName>
    </submittedName>
</protein>